<evidence type="ECO:0000256" key="4">
    <source>
        <dbReference type="ARBA" id="ARBA00023002"/>
    </source>
</evidence>
<evidence type="ECO:0000313" key="11">
    <source>
        <dbReference type="Proteomes" id="UP000006727"/>
    </source>
</evidence>
<dbReference type="KEGG" id="ppp:112294741"/>
<reference evidence="10 11" key="1">
    <citation type="journal article" date="2008" name="Science">
        <title>The Physcomitrella genome reveals evolutionary insights into the conquest of land by plants.</title>
        <authorList>
            <person name="Rensing S."/>
            <person name="Lang D."/>
            <person name="Zimmer A."/>
            <person name="Terry A."/>
            <person name="Salamov A."/>
            <person name="Shapiro H."/>
            <person name="Nishiyama T."/>
            <person name="Perroud P.-F."/>
            <person name="Lindquist E."/>
            <person name="Kamisugi Y."/>
            <person name="Tanahashi T."/>
            <person name="Sakakibara K."/>
            <person name="Fujita T."/>
            <person name="Oishi K."/>
            <person name="Shin-I T."/>
            <person name="Kuroki Y."/>
            <person name="Toyoda A."/>
            <person name="Suzuki Y."/>
            <person name="Hashimoto A."/>
            <person name="Yamaguchi K."/>
            <person name="Sugano A."/>
            <person name="Kohara Y."/>
            <person name="Fujiyama A."/>
            <person name="Anterola A."/>
            <person name="Aoki S."/>
            <person name="Ashton N."/>
            <person name="Barbazuk W.B."/>
            <person name="Barker E."/>
            <person name="Bennetzen J."/>
            <person name="Bezanilla M."/>
            <person name="Blankenship R."/>
            <person name="Cho S.H."/>
            <person name="Dutcher S."/>
            <person name="Estelle M."/>
            <person name="Fawcett J.A."/>
            <person name="Gundlach H."/>
            <person name="Hanada K."/>
            <person name="Heyl A."/>
            <person name="Hicks K.A."/>
            <person name="Hugh J."/>
            <person name="Lohr M."/>
            <person name="Mayer K."/>
            <person name="Melkozernov A."/>
            <person name="Murata T."/>
            <person name="Nelson D."/>
            <person name="Pils B."/>
            <person name="Prigge M."/>
            <person name="Reiss B."/>
            <person name="Renner T."/>
            <person name="Rombauts S."/>
            <person name="Rushton P."/>
            <person name="Sanderfoot A."/>
            <person name="Schween G."/>
            <person name="Shiu S.-H."/>
            <person name="Stueber K."/>
            <person name="Theodoulou F.L."/>
            <person name="Tu H."/>
            <person name="Van de Peer Y."/>
            <person name="Verrier P.J."/>
            <person name="Waters E."/>
            <person name="Wood A."/>
            <person name="Yang L."/>
            <person name="Cove D."/>
            <person name="Cuming A."/>
            <person name="Hasebe M."/>
            <person name="Lucas S."/>
            <person name="Mishler D.B."/>
            <person name="Reski R."/>
            <person name="Grigoriev I."/>
            <person name="Quatrano R.S."/>
            <person name="Boore J.L."/>
        </authorList>
    </citation>
    <scope>NUCLEOTIDE SEQUENCE [LARGE SCALE GENOMIC DNA]</scope>
    <source>
        <strain evidence="10 11">cv. Gransden 2004</strain>
    </source>
</reference>
<dbReference type="RefSeq" id="XP_024401296.1">
    <property type="nucleotide sequence ID" value="XM_024545528.2"/>
</dbReference>
<dbReference type="EC" id="1.8.3.2" evidence="8"/>
<dbReference type="FunFam" id="1.20.120.310:FF:000002">
    <property type="entry name" value="Sulfhydryl oxidase"/>
    <property type="match status" value="1"/>
</dbReference>
<dbReference type="EnsemblPlants" id="Pp3c2_36820V3.12">
    <property type="protein sequence ID" value="Pp3c2_36820V3.12"/>
    <property type="gene ID" value="Pp3c2_36820"/>
</dbReference>
<dbReference type="GO" id="GO:0005739">
    <property type="term" value="C:mitochondrion"/>
    <property type="evidence" value="ECO:0000318"/>
    <property type="project" value="GO_Central"/>
</dbReference>
<dbReference type="PROSITE" id="PS51324">
    <property type="entry name" value="ERV_ALR"/>
    <property type="match status" value="1"/>
</dbReference>
<proteinExistence type="predicted"/>
<dbReference type="EnsemblPlants" id="Pp3c2_36820V3.11">
    <property type="protein sequence ID" value="Pp3c2_36820V3.11"/>
    <property type="gene ID" value="Pp3c2_36820"/>
</dbReference>
<dbReference type="PANTHER" id="PTHR12645:SF0">
    <property type="entry name" value="FAD-LINKED SULFHYDRYL OXIDASE ALR"/>
    <property type="match status" value="1"/>
</dbReference>
<dbReference type="GO" id="GO:0050660">
    <property type="term" value="F:flavin adenine dinucleotide binding"/>
    <property type="evidence" value="ECO:0000318"/>
    <property type="project" value="GO_Central"/>
</dbReference>
<accession>A0A7I4DG29</accession>
<dbReference type="EnsemblPlants" id="Pp3c2_36820V3.8">
    <property type="protein sequence ID" value="Pp3c2_36820V3.8"/>
    <property type="gene ID" value="Pp3c2_36820"/>
</dbReference>
<evidence type="ECO:0000256" key="5">
    <source>
        <dbReference type="ARBA" id="ARBA00023157"/>
    </source>
</evidence>
<dbReference type="Gramene" id="Pp3c2_36820V3.11">
    <property type="protein sequence ID" value="Pp3c2_36820V3.11"/>
    <property type="gene ID" value="Pp3c2_36820"/>
</dbReference>
<dbReference type="EnsemblPlants" id="Pp3c2_36820V3.9">
    <property type="protein sequence ID" value="Pp3c2_36820V3.9"/>
    <property type="gene ID" value="Pp3c2_36820"/>
</dbReference>
<dbReference type="Gramene" id="Pp3c2_36820V3.12">
    <property type="protein sequence ID" value="Pp3c2_36820V3.12"/>
    <property type="gene ID" value="Pp3c2_36820"/>
</dbReference>
<evidence type="ECO:0000256" key="8">
    <source>
        <dbReference type="RuleBase" id="RU371123"/>
    </source>
</evidence>
<dbReference type="Gramene" id="Pp3c2_36820V3.8">
    <property type="protein sequence ID" value="Pp3c2_36820V3.8"/>
    <property type="gene ID" value="Pp3c2_36820"/>
</dbReference>
<dbReference type="InterPro" id="IPR039799">
    <property type="entry name" value="ALR/ERV"/>
</dbReference>
<evidence type="ECO:0000256" key="6">
    <source>
        <dbReference type="ARBA" id="ARBA00052964"/>
    </source>
</evidence>
<organism evidence="10 11">
    <name type="scientific">Physcomitrium patens</name>
    <name type="common">Spreading-leaved earth moss</name>
    <name type="synonym">Physcomitrella patens</name>
    <dbReference type="NCBI Taxonomy" id="3218"/>
    <lineage>
        <taxon>Eukaryota</taxon>
        <taxon>Viridiplantae</taxon>
        <taxon>Streptophyta</taxon>
        <taxon>Embryophyta</taxon>
        <taxon>Bryophyta</taxon>
        <taxon>Bryophytina</taxon>
        <taxon>Bryopsida</taxon>
        <taxon>Funariidae</taxon>
        <taxon>Funariales</taxon>
        <taxon>Funariaceae</taxon>
        <taxon>Physcomitrium</taxon>
    </lineage>
</organism>
<protein>
    <recommendedName>
        <fullName evidence="8">Sulfhydryl oxidase</fullName>
        <ecNumber evidence="8">1.8.3.2</ecNumber>
    </recommendedName>
</protein>
<evidence type="ECO:0000256" key="3">
    <source>
        <dbReference type="ARBA" id="ARBA00022827"/>
    </source>
</evidence>
<dbReference type="EnsemblPlants" id="Pp3c2_36820V3.16">
    <property type="protein sequence ID" value="Pp3c2_36820V3.16"/>
    <property type="gene ID" value="Pp3c2_36820"/>
</dbReference>
<dbReference type="EMBL" id="ABEU02000002">
    <property type="status" value="NOT_ANNOTATED_CDS"/>
    <property type="molecule type" value="Genomic_DNA"/>
</dbReference>
<dbReference type="GO" id="GO:0016971">
    <property type="term" value="F:flavin-dependent sulfhydryl oxidase activity"/>
    <property type="evidence" value="ECO:0000318"/>
    <property type="project" value="GO_Central"/>
</dbReference>
<keyword evidence="11" id="KW-1185">Reference proteome</keyword>
<keyword evidence="2 8" id="KW-0285">Flavoprotein</keyword>
<evidence type="ECO:0000256" key="2">
    <source>
        <dbReference type="ARBA" id="ARBA00022630"/>
    </source>
</evidence>
<gene>
    <name evidence="10" type="primary">LOC112294741</name>
</gene>
<dbReference type="GeneID" id="112294741"/>
<feature type="domain" description="ERV/ALR sulfhydryl oxidase" evidence="9">
    <location>
        <begin position="171"/>
        <end position="271"/>
    </location>
</feature>
<comment type="catalytic activity">
    <reaction evidence="6">
        <text>2 R'C(R)SH + O2 = R'C(R)S-S(R)CR' + H2O2</text>
        <dbReference type="Rhea" id="RHEA:17357"/>
        <dbReference type="ChEBI" id="CHEBI:15379"/>
        <dbReference type="ChEBI" id="CHEBI:16240"/>
        <dbReference type="ChEBI" id="CHEBI:16520"/>
        <dbReference type="ChEBI" id="CHEBI:17412"/>
        <dbReference type="EC" id="1.8.3.2"/>
    </reaction>
    <physiologicalReaction direction="left-to-right" evidence="6">
        <dbReference type="Rhea" id="RHEA:17358"/>
    </physiologicalReaction>
</comment>
<keyword evidence="4 8" id="KW-0560">Oxidoreductase</keyword>
<dbReference type="InterPro" id="IPR017905">
    <property type="entry name" value="ERV/ALR_sulphydryl_oxidase"/>
</dbReference>
<comment type="cofactor">
    <cofactor evidence="1 8">
        <name>FAD</name>
        <dbReference type="ChEBI" id="CHEBI:57692"/>
    </cofactor>
</comment>
<dbReference type="Pfam" id="PF04777">
    <property type="entry name" value="Evr1_Alr"/>
    <property type="match status" value="1"/>
</dbReference>
<dbReference type="AlphaFoldDB" id="A0A7I4DG29"/>
<dbReference type="Gramene" id="Pp3c2_36820V3.16">
    <property type="protein sequence ID" value="Pp3c2_36820V3.16"/>
    <property type="gene ID" value="Pp3c2_36820"/>
</dbReference>
<keyword evidence="3 8" id="KW-0274">FAD</keyword>
<dbReference type="Gramene" id="Pp3c2_36820V3.9">
    <property type="protein sequence ID" value="Pp3c2_36820V3.9"/>
    <property type="gene ID" value="Pp3c2_36820"/>
</dbReference>
<dbReference type="InterPro" id="IPR036774">
    <property type="entry name" value="ERV/ALR_sulphydryl_oxid_sf"/>
</dbReference>
<dbReference type="PANTHER" id="PTHR12645">
    <property type="entry name" value="ALR/ERV"/>
    <property type="match status" value="1"/>
</dbReference>
<evidence type="ECO:0000259" key="9">
    <source>
        <dbReference type="PROSITE" id="PS51324"/>
    </source>
</evidence>
<evidence type="ECO:0000256" key="1">
    <source>
        <dbReference type="ARBA" id="ARBA00001974"/>
    </source>
</evidence>
<dbReference type="SUPFAM" id="SSF69000">
    <property type="entry name" value="FAD-dependent thiol oxidase"/>
    <property type="match status" value="1"/>
</dbReference>
<reference evidence="10" key="3">
    <citation type="submission" date="2020-12" db="UniProtKB">
        <authorList>
            <consortium name="EnsemblPlants"/>
        </authorList>
    </citation>
    <scope>IDENTIFICATION</scope>
</reference>
<evidence type="ECO:0000256" key="7">
    <source>
        <dbReference type="ARBA" id="ARBA00054445"/>
    </source>
</evidence>
<comment type="function">
    <text evidence="7">FAD-dependent sulfhydryl oxidase that catalyzes disulfide bond formation. Oxidizes thioredoxin in vitro. Required for the import and folding of small cysteine-containing proteins in the mitochondrial intermembrane space, and can act independently of the oxidoreductase MIA40. Can oxidize the cytochrome c oxidase assembly protein COX19, a typical substrate of MIA40.</text>
</comment>
<evidence type="ECO:0000313" key="10">
    <source>
        <dbReference type="EnsemblPlants" id="Pp3c2_36820V3.9"/>
    </source>
</evidence>
<sequence>MAPESKLGSASVQGRSQLGVFGKGFQVDKIRWEWPNPKGEGLQKLMSHEPIAGMLNAVGNAVQCGHRAWEGLVQQGIRSTNLCKIELPNFLRGKERQASQVRELVEEQEEPARAAVSPAKYNINFASIVLMAQGATNANAAYTGVNGSQQEEQTESFRFPEFRVPEISSGGAVTKEDLGRATWTFLHTLAAQYPDKPTRQQRRDVKELMSIMTRLYPCKTCADHFKEILKAYPVKADSGAELAQWMCQVHNVVNRSLGKPHFPCERVDARWGALHCDEAGACDLEGRVLYR</sequence>
<dbReference type="EnsemblPlants" id="Pp3c2_36820V3.10">
    <property type="protein sequence ID" value="Pp3c2_36820V3.10"/>
    <property type="gene ID" value="Pp3c2_36820"/>
</dbReference>
<keyword evidence="5" id="KW-1015">Disulfide bond</keyword>
<dbReference type="Gene3D" id="1.20.120.310">
    <property type="entry name" value="ERV/ALR sulfhydryl oxidase domain"/>
    <property type="match status" value="1"/>
</dbReference>
<dbReference type="Proteomes" id="UP000006727">
    <property type="component" value="Chromosome 2"/>
</dbReference>
<dbReference type="Gramene" id="Pp3c2_36820V3.10">
    <property type="protein sequence ID" value="Pp3c2_36820V3.10"/>
    <property type="gene ID" value="Pp3c2_36820"/>
</dbReference>
<name>A0A7I4DG29_PHYPA</name>
<dbReference type="OrthoDB" id="17199at2759"/>
<reference evidence="10 11" key="2">
    <citation type="journal article" date="2018" name="Plant J.">
        <title>The Physcomitrella patens chromosome-scale assembly reveals moss genome structure and evolution.</title>
        <authorList>
            <person name="Lang D."/>
            <person name="Ullrich K.K."/>
            <person name="Murat F."/>
            <person name="Fuchs J."/>
            <person name="Jenkins J."/>
            <person name="Haas F.B."/>
            <person name="Piednoel M."/>
            <person name="Gundlach H."/>
            <person name="Van Bel M."/>
            <person name="Meyberg R."/>
            <person name="Vives C."/>
            <person name="Morata J."/>
            <person name="Symeonidi A."/>
            <person name="Hiss M."/>
            <person name="Muchero W."/>
            <person name="Kamisugi Y."/>
            <person name="Saleh O."/>
            <person name="Blanc G."/>
            <person name="Decker E.L."/>
            <person name="van Gessel N."/>
            <person name="Grimwood J."/>
            <person name="Hayes R.D."/>
            <person name="Graham S.W."/>
            <person name="Gunter L.E."/>
            <person name="McDaniel S.F."/>
            <person name="Hoernstein S.N.W."/>
            <person name="Larsson A."/>
            <person name="Li F.W."/>
            <person name="Perroud P.F."/>
            <person name="Phillips J."/>
            <person name="Ranjan P."/>
            <person name="Rokshar D.S."/>
            <person name="Rothfels C.J."/>
            <person name="Schneider L."/>
            <person name="Shu S."/>
            <person name="Stevenson D.W."/>
            <person name="Thummler F."/>
            <person name="Tillich M."/>
            <person name="Villarreal Aguilar J.C."/>
            <person name="Widiez T."/>
            <person name="Wong G.K."/>
            <person name="Wymore A."/>
            <person name="Zhang Y."/>
            <person name="Zimmer A.D."/>
            <person name="Quatrano R.S."/>
            <person name="Mayer K.F.X."/>
            <person name="Goodstein D."/>
            <person name="Casacuberta J.M."/>
            <person name="Vandepoele K."/>
            <person name="Reski R."/>
            <person name="Cuming A.C."/>
            <person name="Tuskan G.A."/>
            <person name="Maumus F."/>
            <person name="Salse J."/>
            <person name="Schmutz J."/>
            <person name="Rensing S.A."/>
        </authorList>
    </citation>
    <scope>NUCLEOTIDE SEQUENCE [LARGE SCALE GENOMIC DNA]</scope>
    <source>
        <strain evidence="10 11">cv. Gransden 2004</strain>
    </source>
</reference>